<proteinExistence type="predicted"/>
<protein>
    <recommendedName>
        <fullName evidence="2">Bacteriophage Gp15 protein</fullName>
    </recommendedName>
</protein>
<dbReference type="InterPro" id="IPR009660">
    <property type="entry name" value="Phage_A500_Gp15"/>
</dbReference>
<accession>A0A8S5M6N5</accession>
<reference evidence="1" key="1">
    <citation type="journal article" date="2021" name="Proc. Natl. Acad. Sci. U.S.A.">
        <title>A Catalog of Tens of Thousands of Viruses from Human Metagenomes Reveals Hidden Associations with Chronic Diseases.</title>
        <authorList>
            <person name="Tisza M.J."/>
            <person name="Buck C.B."/>
        </authorList>
    </citation>
    <scope>NUCLEOTIDE SEQUENCE</scope>
    <source>
        <strain evidence="1">CtHDv29</strain>
    </source>
</reference>
<organism evidence="1">
    <name type="scientific">Siphoviridae sp. ctHDv29</name>
    <dbReference type="NCBI Taxonomy" id="2826228"/>
    <lineage>
        <taxon>Viruses</taxon>
        <taxon>Duplodnaviria</taxon>
        <taxon>Heunggongvirae</taxon>
        <taxon>Uroviricota</taxon>
        <taxon>Caudoviricetes</taxon>
    </lineage>
</organism>
<evidence type="ECO:0008006" key="2">
    <source>
        <dbReference type="Google" id="ProtNLM"/>
    </source>
</evidence>
<sequence>MEQSDARHHRPDRHHLCKRTEGYEPENQEIYGKMEKVIWSLPTSVNVNGTEYEIRSDYRAVLDILTALVDSELDEQDKAEASLRIFYPDFEGMPASDYQEALNQCFRFIDRGEERKEKKREPVLMSWEQDFNMIIAPVNRIAGCEVRALEYLHWWSFLSFYQEIGDCLFAQVVRIRDKKAHGKPLDKQEREFYRKNRDIIDLKVTYTEAEKDVLAAWGISK</sequence>
<dbReference type="EMBL" id="BK014836">
    <property type="protein sequence ID" value="DAD77878.1"/>
    <property type="molecule type" value="Genomic_DNA"/>
</dbReference>
<evidence type="ECO:0000313" key="1">
    <source>
        <dbReference type="EMBL" id="DAD77878.1"/>
    </source>
</evidence>
<dbReference type="Pfam" id="PF06854">
    <property type="entry name" value="Phage_Gp15"/>
    <property type="match status" value="1"/>
</dbReference>
<name>A0A8S5M6N5_9CAUD</name>